<feature type="region of interest" description="Disordered" evidence="1">
    <location>
        <begin position="59"/>
        <end position="121"/>
    </location>
</feature>
<keyword evidence="2" id="KW-0472">Membrane</keyword>
<sequence>MARSSTGSEYSSSENGEEDPELLLFEIRDEDVVDIAADLVQETDVLKLNDEGVTGGAQLVRAEENGPSTNLGLTLGSNSGLSTGCGPNPSGSKVQESGGRGSKIESGKAGEQQGTSGGELQTTFHLGIGDSREKKTKSLKDCYPQVQATKSAAESQWITGRTMVRSLRTHKGQQVEATQEVRRIFSVGKRLVIQWQDNEGEVQSRLLELEEWDARQGREEFGEEEGGEWGPNKLKCNFVNVYASNDKQKKVKLWEELRQMIMEEEGRWMIVGDFNAVRSINERKGKTGESQDMREFDEFVVSTGLVDIKLANRRFTWYRPDGSSMSRLDRVLMSGEMYSLGKGWMQKGLKRTVSNHCPIVIKTTVADWGPKPFRVLDAWLQHPQFKKVVEDKWKELHEEGYAGYRCQQKLKRLKEFLKGWNKEVFGNMEVQFHSVANRVEQFDLKNELIELEEDEVIERKEGFQHLWDILWKREAIWKQKSRCDWVRLGDQNTRYFHKIANGRKAQNSISGLWSNGQWVEDPDMVKDEMVKYFSKMFREDSWNQPKPSNLVFRRISSDQKVWLERHFTVEEIEEGLKSCDGSKAPGPDEYNFNFLKFIWGSVKDDFVDFFRDFHQNSRLVKGLNSSFIALVQKKLSPRDLKDFRPISLIGCMYKLLAKVLANRLKDVMPEIISETQSAFVGGRQLVDNVLVLNEVVDEVRKRKQSAFVFKADFQKAYDCVNWSFLDWMLDALGFGEKWRGWIRECVSTAKVSVLVNGSPTKEFELGKGLRQGDPLSPLLFLMVGEALHGLVKKAENEGLLQGVTVGRRRLVVSLLQFADDTVILGKANKENILMVKAILRWFELMSGLRINFSKSSVYGFNMSDSWVRGAAGVLHCGVGKMPFIYLGMPIGGNSRCSKFWAPVVSKFREKLAVWKSAMLSFGGRLTLLNSVLSALLTFFMSLFYMPNSVLAQLVNIERDFLWGGSREKRKISWVKWEVICWSKEKGGLGVPDLRRRNWALLGKWWYRLGDGREGLWKRVVKEKFYEGKQEVGITDVENLRVSQIWGDIIRIGGHSEKLKYMLRHGFRWEVGEGSWVSFWSDIWVGNKSLRDLFPRLFQLAINKDGTIKENGKWEGDRWIWGIEWRTVRMGREKDEEKGMWEMLASVQLRKGLVDSWQWRYDAEGSYVVKTAYDFLAPEECFLEGQLSKFIWCKWVPLKVGFFGWRLCLDRLPTRWNLRKRGVVLQGDGMVCALCKEGEEDVNHLFCTCREAWLAWVKVIQWWGLEVVMPATVRGVVDFFLWCLGSLAGKVMGACIFLVTSWYLWYWRNVLVFRSNEDFRDQLLEFIQVKSYFWIRNKVNGSVFSLAQWQSNPRECAMELKRYKRSLKEYNKHQQRHPST</sequence>
<accession>A0AAV5JSK0</accession>
<dbReference type="Pfam" id="PF13966">
    <property type="entry name" value="zf-RVT"/>
    <property type="match status" value="1"/>
</dbReference>
<keyword evidence="5" id="KW-1185">Reference proteome</keyword>
<evidence type="ECO:0000256" key="2">
    <source>
        <dbReference type="SAM" id="Phobius"/>
    </source>
</evidence>
<dbReference type="PANTHER" id="PTHR33116">
    <property type="entry name" value="REVERSE TRANSCRIPTASE ZINC-BINDING DOMAIN-CONTAINING PROTEIN-RELATED-RELATED"/>
    <property type="match status" value="1"/>
</dbReference>
<evidence type="ECO:0000313" key="5">
    <source>
        <dbReference type="Proteomes" id="UP001054252"/>
    </source>
</evidence>
<keyword evidence="2" id="KW-1133">Transmembrane helix</keyword>
<protein>
    <recommendedName>
        <fullName evidence="3">Reverse transcriptase domain-containing protein</fullName>
    </recommendedName>
</protein>
<feature type="region of interest" description="Disordered" evidence="1">
    <location>
        <begin position="1"/>
        <end position="22"/>
    </location>
</feature>
<name>A0AAV5JSK0_9ROSI</name>
<dbReference type="InterPro" id="IPR036691">
    <property type="entry name" value="Endo/exonu/phosph_ase_sf"/>
</dbReference>
<feature type="compositionally biased region" description="Low complexity" evidence="1">
    <location>
        <begin position="68"/>
        <end position="84"/>
    </location>
</feature>
<evidence type="ECO:0000313" key="4">
    <source>
        <dbReference type="EMBL" id="GKV13916.1"/>
    </source>
</evidence>
<comment type="caution">
    <text evidence="4">The sequence shown here is derived from an EMBL/GenBank/DDBJ whole genome shotgun (WGS) entry which is preliminary data.</text>
</comment>
<gene>
    <name evidence="4" type="ORF">SLEP1_g24875</name>
</gene>
<feature type="transmembrane region" description="Helical" evidence="2">
    <location>
        <begin position="1278"/>
        <end position="1304"/>
    </location>
</feature>
<dbReference type="SUPFAM" id="SSF56672">
    <property type="entry name" value="DNA/RNA polymerases"/>
    <property type="match status" value="1"/>
</dbReference>
<dbReference type="PANTHER" id="PTHR33116:SF75">
    <property type="entry name" value="RIBONUCLEASE H PROTEIN"/>
    <property type="match status" value="1"/>
</dbReference>
<dbReference type="CDD" id="cd01650">
    <property type="entry name" value="RT_nLTR_like"/>
    <property type="match status" value="1"/>
</dbReference>
<feature type="domain" description="Reverse transcriptase" evidence="3">
    <location>
        <begin position="612"/>
        <end position="890"/>
    </location>
</feature>
<proteinExistence type="predicted"/>
<dbReference type="Pfam" id="PF00078">
    <property type="entry name" value="RVT_1"/>
    <property type="match status" value="1"/>
</dbReference>
<evidence type="ECO:0000256" key="1">
    <source>
        <dbReference type="SAM" id="MobiDB-lite"/>
    </source>
</evidence>
<feature type="compositionally biased region" description="Low complexity" evidence="1">
    <location>
        <begin position="1"/>
        <end position="14"/>
    </location>
</feature>
<keyword evidence="2" id="KW-0812">Transmembrane</keyword>
<dbReference type="Gene3D" id="3.60.10.10">
    <property type="entry name" value="Endonuclease/exonuclease/phosphatase"/>
    <property type="match status" value="1"/>
</dbReference>
<dbReference type="SUPFAM" id="SSF56219">
    <property type="entry name" value="DNase I-like"/>
    <property type="match status" value="1"/>
</dbReference>
<evidence type="ECO:0000259" key="3">
    <source>
        <dbReference type="PROSITE" id="PS50878"/>
    </source>
</evidence>
<dbReference type="InterPro" id="IPR026960">
    <property type="entry name" value="RVT-Znf"/>
</dbReference>
<dbReference type="PROSITE" id="PS50878">
    <property type="entry name" value="RT_POL"/>
    <property type="match status" value="1"/>
</dbReference>
<dbReference type="InterPro" id="IPR000477">
    <property type="entry name" value="RT_dom"/>
</dbReference>
<dbReference type="Proteomes" id="UP001054252">
    <property type="component" value="Unassembled WGS sequence"/>
</dbReference>
<dbReference type="InterPro" id="IPR043502">
    <property type="entry name" value="DNA/RNA_pol_sf"/>
</dbReference>
<feature type="compositionally biased region" description="Polar residues" evidence="1">
    <location>
        <begin position="112"/>
        <end position="121"/>
    </location>
</feature>
<dbReference type="EMBL" id="BPVZ01000040">
    <property type="protein sequence ID" value="GKV13916.1"/>
    <property type="molecule type" value="Genomic_DNA"/>
</dbReference>
<reference evidence="4 5" key="1">
    <citation type="journal article" date="2021" name="Commun. Biol.">
        <title>The genome of Shorea leprosula (Dipterocarpaceae) highlights the ecological relevance of drought in aseasonal tropical rainforests.</title>
        <authorList>
            <person name="Ng K.K.S."/>
            <person name="Kobayashi M.J."/>
            <person name="Fawcett J.A."/>
            <person name="Hatakeyama M."/>
            <person name="Paape T."/>
            <person name="Ng C.H."/>
            <person name="Ang C.C."/>
            <person name="Tnah L.H."/>
            <person name="Lee C.T."/>
            <person name="Nishiyama T."/>
            <person name="Sese J."/>
            <person name="O'Brien M.J."/>
            <person name="Copetti D."/>
            <person name="Mohd Noor M.I."/>
            <person name="Ong R.C."/>
            <person name="Putra M."/>
            <person name="Sireger I.Z."/>
            <person name="Indrioko S."/>
            <person name="Kosugi Y."/>
            <person name="Izuno A."/>
            <person name="Isagi Y."/>
            <person name="Lee S.L."/>
            <person name="Shimizu K.K."/>
        </authorList>
    </citation>
    <scope>NUCLEOTIDE SEQUENCE [LARGE SCALE GENOMIC DNA]</scope>
    <source>
        <strain evidence="4">214</strain>
    </source>
</reference>
<organism evidence="4 5">
    <name type="scientific">Rubroshorea leprosula</name>
    <dbReference type="NCBI Taxonomy" id="152421"/>
    <lineage>
        <taxon>Eukaryota</taxon>
        <taxon>Viridiplantae</taxon>
        <taxon>Streptophyta</taxon>
        <taxon>Embryophyta</taxon>
        <taxon>Tracheophyta</taxon>
        <taxon>Spermatophyta</taxon>
        <taxon>Magnoliopsida</taxon>
        <taxon>eudicotyledons</taxon>
        <taxon>Gunneridae</taxon>
        <taxon>Pentapetalae</taxon>
        <taxon>rosids</taxon>
        <taxon>malvids</taxon>
        <taxon>Malvales</taxon>
        <taxon>Dipterocarpaceae</taxon>
        <taxon>Rubroshorea</taxon>
    </lineage>
</organism>